<reference evidence="2" key="2">
    <citation type="submission" date="2015-07" db="EMBL/GenBank/DDBJ databases">
        <title>Contrasting host-pathogen interactions and genome evolution in two generalist and specialist microsporidian pathogens of mosquitoes.</title>
        <authorList>
            <consortium name="The Broad Institute Genomics Platform"/>
            <consortium name="The Broad Institute Genome Sequencing Center for Infectious Disease"/>
            <person name="Cuomo C.A."/>
            <person name="Sanscrainte N.D."/>
            <person name="Goldberg J.M."/>
            <person name="Heiman D."/>
            <person name="Young S."/>
            <person name="Zeng Q."/>
            <person name="Becnel J.J."/>
            <person name="Birren B.W."/>
        </authorList>
    </citation>
    <scope>NUCLEOTIDE SEQUENCE [LARGE SCALE GENOMIC DNA]</scope>
    <source>
        <strain evidence="2">USNM 41457</strain>
    </source>
</reference>
<protein>
    <submittedName>
        <fullName evidence="1">Uncharacterized protein</fullName>
    </submittedName>
</protein>
<evidence type="ECO:0000313" key="1">
    <source>
        <dbReference type="EMBL" id="EJW03307.1"/>
    </source>
</evidence>
<proteinExistence type="predicted"/>
<dbReference type="Proteomes" id="UP000003163">
    <property type="component" value="Unassembled WGS sequence"/>
</dbReference>
<dbReference type="AlphaFoldDB" id="J9DPM3"/>
<accession>J9DPM3</accession>
<evidence type="ECO:0000313" key="2">
    <source>
        <dbReference type="Proteomes" id="UP000003163"/>
    </source>
</evidence>
<dbReference type="InParanoid" id="J9DPM3"/>
<organism evidence="1 2">
    <name type="scientific">Edhazardia aedis (strain USNM 41457)</name>
    <name type="common">Microsporidian parasite</name>
    <dbReference type="NCBI Taxonomy" id="1003232"/>
    <lineage>
        <taxon>Eukaryota</taxon>
        <taxon>Fungi</taxon>
        <taxon>Fungi incertae sedis</taxon>
        <taxon>Microsporidia</taxon>
        <taxon>Edhazardia</taxon>
    </lineage>
</organism>
<dbReference type="EMBL" id="AFBI03000002">
    <property type="protein sequence ID" value="EJW03307.1"/>
    <property type="molecule type" value="Genomic_DNA"/>
</dbReference>
<gene>
    <name evidence="1" type="ORF">EDEG_00216</name>
</gene>
<name>J9DPM3_EDHAE</name>
<dbReference type="HOGENOM" id="CLU_1229911_0_0_1"/>
<keyword evidence="2" id="KW-1185">Reference proteome</keyword>
<dbReference type="VEuPathDB" id="MicrosporidiaDB:EDEG_00216"/>
<comment type="caution">
    <text evidence="1">The sequence shown here is derived from an EMBL/GenBank/DDBJ whole genome shotgun (WGS) entry which is preliminary data.</text>
</comment>
<sequence>MSVSDDKEEMYGENVQFIESNTAGNTKKNKRVSFSDKIELNEYQPYDEVELENELAALNFGSDEYSMYNYDDKLYDDTRYESFSGGEQFLIQECSLSLNALYFKDYNQKKIIEWFTPRIVKGLSIKVKETSETKYQRKREKDSFYFANDNIHAFIEPTESKEETCDFKFDCINIPTIDLSVKNNLKKIKLVECQNPEDSISIESFKSKDIIEQILHQVDKKMQNK</sequence>
<reference evidence="1 2" key="1">
    <citation type="submission" date="2011-08" db="EMBL/GenBank/DDBJ databases">
        <authorList>
            <person name="Liu Z.J."/>
            <person name="Shi F.L."/>
            <person name="Lu J.Q."/>
            <person name="Li M."/>
            <person name="Wang Z.L."/>
        </authorList>
    </citation>
    <scope>NUCLEOTIDE SEQUENCE [LARGE SCALE GENOMIC DNA]</scope>
    <source>
        <strain evidence="1 2">USNM 41457</strain>
    </source>
</reference>